<dbReference type="HOGENOM" id="CLU_171156_0_0_11"/>
<evidence type="ECO:0000313" key="1">
    <source>
        <dbReference type="EMBL" id="CBG73499.1"/>
    </source>
</evidence>
<dbReference type="eggNOG" id="ENOG5031NKI">
    <property type="taxonomic scope" value="Bacteria"/>
</dbReference>
<dbReference type="KEGG" id="scb:SCAB_64961"/>
<protein>
    <recommendedName>
        <fullName evidence="3">Head-tail adaptor protein</fullName>
    </recommendedName>
</protein>
<reference evidence="1 2" key="1">
    <citation type="journal article" date="2010" name="Mol. Plant Microbe Interact.">
        <title>Streptomyces scabies 87-22 contains a coronafacic acid-like biosynthetic cluster that contributes to plant-microbe interactions.</title>
        <authorList>
            <person name="Bignell D.R."/>
            <person name="Seipke R.F."/>
            <person name="Huguet-Tapia J.C."/>
            <person name="Chambers A.H."/>
            <person name="Parry R.J."/>
            <person name="Loria R."/>
        </authorList>
    </citation>
    <scope>NUCLEOTIDE SEQUENCE [LARGE SCALE GENOMIC DNA]</scope>
    <source>
        <strain evidence="1 2">87.22</strain>
    </source>
</reference>
<accession>C9ZE67</accession>
<gene>
    <name evidence="1" type="ordered locus">SCAB_64961</name>
</gene>
<organism evidence="1 2">
    <name type="scientific">Streptomyces scabiei (strain 87.22)</name>
    <dbReference type="NCBI Taxonomy" id="680198"/>
    <lineage>
        <taxon>Bacteria</taxon>
        <taxon>Bacillati</taxon>
        <taxon>Actinomycetota</taxon>
        <taxon>Actinomycetes</taxon>
        <taxon>Kitasatosporales</taxon>
        <taxon>Streptomycetaceae</taxon>
        <taxon>Streptomyces</taxon>
    </lineage>
</organism>
<dbReference type="STRING" id="680198.SCAB_64961"/>
<name>C9ZE67_STRSW</name>
<dbReference type="GeneID" id="24306511"/>
<dbReference type="Proteomes" id="UP000001444">
    <property type="component" value="Chromosome"/>
</dbReference>
<evidence type="ECO:0000313" key="2">
    <source>
        <dbReference type="Proteomes" id="UP000001444"/>
    </source>
</evidence>
<dbReference type="AlphaFoldDB" id="C9ZE67"/>
<dbReference type="EMBL" id="FN554889">
    <property type="protein sequence ID" value="CBG73499.1"/>
    <property type="molecule type" value="Genomic_DNA"/>
</dbReference>
<sequence length="113" mass="12614">MPPLANPLRRHTVTVIDRVVTGQDDRGHDVYDDVEREVANCNMQPVTSTEQNDDRTQVVTRWRLAGPPAMGLTALSRVRFRGVLYEVDGDPGEHESFAALLDHTETFLKVVSG</sequence>
<keyword evidence="2" id="KW-1185">Reference proteome</keyword>
<evidence type="ECO:0008006" key="3">
    <source>
        <dbReference type="Google" id="ProtNLM"/>
    </source>
</evidence>
<dbReference type="RefSeq" id="WP_013004056.1">
    <property type="nucleotide sequence ID" value="NC_013929.1"/>
</dbReference>
<proteinExistence type="predicted"/>